<proteinExistence type="predicted"/>
<keyword evidence="2" id="KW-1185">Reference proteome</keyword>
<protein>
    <submittedName>
        <fullName evidence="1">Uncharacterized protein</fullName>
    </submittedName>
</protein>
<name>A0A8S3QW69_MYTED</name>
<gene>
    <name evidence="1" type="ORF">MEDL_13792</name>
</gene>
<dbReference type="EMBL" id="CAJPWZ010000709">
    <property type="protein sequence ID" value="CAG2199064.1"/>
    <property type="molecule type" value="Genomic_DNA"/>
</dbReference>
<accession>A0A8S3QW69</accession>
<comment type="caution">
    <text evidence="1">The sequence shown here is derived from an EMBL/GenBank/DDBJ whole genome shotgun (WGS) entry which is preliminary data.</text>
</comment>
<dbReference type="SUPFAM" id="SSF101898">
    <property type="entry name" value="NHL repeat"/>
    <property type="match status" value="1"/>
</dbReference>
<evidence type="ECO:0000313" key="1">
    <source>
        <dbReference type="EMBL" id="CAG2199064.1"/>
    </source>
</evidence>
<sequence>MQLVENIDVSVYRPILIICSALVERWQSAAASMKTIQLKIYVKIIRQRTFDCKVLICDDCITGEQKHSKCSKTKLKTYGEKNLHALREKTITVKETKLPKIKAALKLAKDVQQCYNKSVQEQKDLIRSRREIIRKHFDEIEDELMDNLSKYEIEANRIFDGFIRLNTDRQNFIEYVIRCVQQGEVDLTSDSVAAYHSQLTEIIQYNCSSEIVPKFEPLNFKISERYSTTKYYRRLFGHFENYRLDRHQDKEMLDMGSEKVDRNGNLVVISSCTQNTEEDEKASDFDENSTEPTNLKFNHVIVKRVLCEKDISYIIPKGNQFNAWLIGKDICEINLSTSEPILTQLISSVGEHPVTAARSKAHYLLVGLKNKGSLKKLQVNNGTINRRRKFYKLVSHSKIKPKYMISICTPALSSDTDIIACMVFCPKPESSEITTENHAIIRWTSLEKITKEICIPYLKVAIANPVSIAENSSGDICITCSPEQKSSWIVLLDKNGSPKMRYPPNESNQEAVSHSFIGAGFLSDGNITVMDRVRFRQHLISNRGEVLNIIHHKQKPCSFAVDYFDNIWIGFDDRTIQVIKYDASLCEDNQLQTKL</sequence>
<dbReference type="AlphaFoldDB" id="A0A8S3QW69"/>
<dbReference type="Proteomes" id="UP000683360">
    <property type="component" value="Unassembled WGS sequence"/>
</dbReference>
<dbReference type="OrthoDB" id="290975at2759"/>
<reference evidence="1" key="1">
    <citation type="submission" date="2021-03" db="EMBL/GenBank/DDBJ databases">
        <authorList>
            <person name="Bekaert M."/>
        </authorList>
    </citation>
    <scope>NUCLEOTIDE SEQUENCE</scope>
</reference>
<organism evidence="1 2">
    <name type="scientific">Mytilus edulis</name>
    <name type="common">Blue mussel</name>
    <dbReference type="NCBI Taxonomy" id="6550"/>
    <lineage>
        <taxon>Eukaryota</taxon>
        <taxon>Metazoa</taxon>
        <taxon>Spiralia</taxon>
        <taxon>Lophotrochozoa</taxon>
        <taxon>Mollusca</taxon>
        <taxon>Bivalvia</taxon>
        <taxon>Autobranchia</taxon>
        <taxon>Pteriomorphia</taxon>
        <taxon>Mytilida</taxon>
        <taxon>Mytiloidea</taxon>
        <taxon>Mytilidae</taxon>
        <taxon>Mytilinae</taxon>
        <taxon>Mytilus</taxon>
    </lineage>
</organism>
<evidence type="ECO:0000313" key="2">
    <source>
        <dbReference type="Proteomes" id="UP000683360"/>
    </source>
</evidence>